<organism evidence="10 11">
    <name type="scientific">Rehmannia glutinosa</name>
    <name type="common">Chinese foxglove</name>
    <dbReference type="NCBI Taxonomy" id="99300"/>
    <lineage>
        <taxon>Eukaryota</taxon>
        <taxon>Viridiplantae</taxon>
        <taxon>Streptophyta</taxon>
        <taxon>Embryophyta</taxon>
        <taxon>Tracheophyta</taxon>
        <taxon>Spermatophyta</taxon>
        <taxon>Magnoliopsida</taxon>
        <taxon>eudicotyledons</taxon>
        <taxon>Gunneridae</taxon>
        <taxon>Pentapetalae</taxon>
        <taxon>asterids</taxon>
        <taxon>lamiids</taxon>
        <taxon>Lamiales</taxon>
        <taxon>Orobanchaceae</taxon>
        <taxon>Rehmannieae</taxon>
        <taxon>Rehmannia</taxon>
    </lineage>
</organism>
<keyword evidence="7" id="KW-0862">Zinc</keyword>
<keyword evidence="6" id="KW-0833">Ubl conjugation pathway</keyword>
<evidence type="ECO:0000256" key="3">
    <source>
        <dbReference type="ARBA" id="ARBA00022679"/>
    </source>
</evidence>
<dbReference type="InterPro" id="IPR001841">
    <property type="entry name" value="Znf_RING"/>
</dbReference>
<evidence type="ECO:0000256" key="1">
    <source>
        <dbReference type="ARBA" id="ARBA00000900"/>
    </source>
</evidence>
<evidence type="ECO:0000256" key="8">
    <source>
        <dbReference type="PROSITE-ProRule" id="PRU00175"/>
    </source>
</evidence>
<dbReference type="PROSITE" id="PS50089">
    <property type="entry name" value="ZF_RING_2"/>
    <property type="match status" value="1"/>
</dbReference>
<evidence type="ECO:0000256" key="4">
    <source>
        <dbReference type="ARBA" id="ARBA00022723"/>
    </source>
</evidence>
<keyword evidence="4" id="KW-0479">Metal-binding</keyword>
<protein>
    <recommendedName>
        <fullName evidence="2">RING-type E3 ubiquitin transferase</fullName>
        <ecNumber evidence="2">2.3.2.27</ecNumber>
    </recommendedName>
</protein>
<reference evidence="10 11" key="1">
    <citation type="journal article" date="2021" name="Comput. Struct. Biotechnol. J.">
        <title>De novo genome assembly of the potent medicinal plant Rehmannia glutinosa using nanopore technology.</title>
        <authorList>
            <person name="Ma L."/>
            <person name="Dong C."/>
            <person name="Song C."/>
            <person name="Wang X."/>
            <person name="Zheng X."/>
            <person name="Niu Y."/>
            <person name="Chen S."/>
            <person name="Feng W."/>
        </authorList>
    </citation>
    <scope>NUCLEOTIDE SEQUENCE [LARGE SCALE GENOMIC DNA]</scope>
    <source>
        <strain evidence="10">DH-2019</strain>
    </source>
</reference>
<keyword evidence="3" id="KW-0808">Transferase</keyword>
<proteinExistence type="predicted"/>
<keyword evidence="5 8" id="KW-0863">Zinc-finger</keyword>
<dbReference type="Gene3D" id="3.30.40.10">
    <property type="entry name" value="Zinc/RING finger domain, C3HC4 (zinc finger)"/>
    <property type="match status" value="1"/>
</dbReference>
<dbReference type="InterPro" id="IPR013083">
    <property type="entry name" value="Znf_RING/FYVE/PHD"/>
</dbReference>
<feature type="domain" description="RING-type" evidence="9">
    <location>
        <begin position="134"/>
        <end position="175"/>
    </location>
</feature>
<dbReference type="Pfam" id="PF13639">
    <property type="entry name" value="zf-RING_2"/>
    <property type="match status" value="1"/>
</dbReference>
<dbReference type="InterPro" id="IPR039525">
    <property type="entry name" value="RNF126-like_zinc-ribbon"/>
</dbReference>
<dbReference type="Pfam" id="PF14369">
    <property type="entry name" value="Zn_ribbon_19"/>
    <property type="match status" value="1"/>
</dbReference>
<dbReference type="EMBL" id="JABTTQ020000002">
    <property type="protein sequence ID" value="KAK6162816.1"/>
    <property type="molecule type" value="Genomic_DNA"/>
</dbReference>
<dbReference type="SMART" id="SM00184">
    <property type="entry name" value="RING"/>
    <property type="match status" value="1"/>
</dbReference>
<name>A0ABR0XUD2_REHGL</name>
<comment type="caution">
    <text evidence="10">The sequence shown here is derived from an EMBL/GenBank/DDBJ whole genome shotgun (WGS) entry which is preliminary data.</text>
</comment>
<keyword evidence="11" id="KW-1185">Reference proteome</keyword>
<evidence type="ECO:0000259" key="9">
    <source>
        <dbReference type="PROSITE" id="PS50089"/>
    </source>
</evidence>
<gene>
    <name evidence="10" type="ORF">DH2020_002657</name>
</gene>
<sequence length="353" mass="38711">MSASPSATVPRLFYHPAYWCHSCDMSIGLPPSPTPNALLCPHCHRDSLEQMEMEESIAPPPRNPLSVDHTSAATFTPSDDNFLLTSPYLHRLIHHLATTTAAEVNPRSDPAPKSSIESLQEVTITLESDPTMLCPVCKDPFILNSVVKMMPCKHTYHSDCIVPWLEIKNSCPVCRFKLPAGDEGTTENGGEGYMGSMRLEELVDDEADLYGFRSTLRHIARRHRWNDEGNIGSGSEGNLFSPTQIGEVERGDEVLDRQNSVETVSSWPTWQVEERGGGGGGSDESNVYFLGGLGHLITGNGLVKCKVAMNDCFCFAAKNDEAICVSRAIVGCVLFELENPLSLQREAKSNRSA</sequence>
<comment type="catalytic activity">
    <reaction evidence="1">
        <text>S-ubiquitinyl-[E2 ubiquitin-conjugating enzyme]-L-cysteine + [acceptor protein]-L-lysine = [E2 ubiquitin-conjugating enzyme]-L-cysteine + N(6)-ubiquitinyl-[acceptor protein]-L-lysine.</text>
        <dbReference type="EC" id="2.3.2.27"/>
    </reaction>
</comment>
<evidence type="ECO:0000313" key="11">
    <source>
        <dbReference type="Proteomes" id="UP001318860"/>
    </source>
</evidence>
<dbReference type="SUPFAM" id="SSF57850">
    <property type="entry name" value="RING/U-box"/>
    <property type="match status" value="1"/>
</dbReference>
<accession>A0ABR0XUD2</accession>
<dbReference type="PANTHER" id="PTHR15710">
    <property type="entry name" value="E3 UBIQUITIN-PROTEIN LIGASE PRAJA"/>
    <property type="match status" value="1"/>
</dbReference>
<evidence type="ECO:0000256" key="5">
    <source>
        <dbReference type="ARBA" id="ARBA00022771"/>
    </source>
</evidence>
<dbReference type="Proteomes" id="UP001318860">
    <property type="component" value="Unassembled WGS sequence"/>
</dbReference>
<evidence type="ECO:0000313" key="10">
    <source>
        <dbReference type="EMBL" id="KAK6162816.1"/>
    </source>
</evidence>
<dbReference type="PANTHER" id="PTHR15710:SF18">
    <property type="entry name" value="RING-TYPE E3 UBIQUITIN TRANSFERASE"/>
    <property type="match status" value="1"/>
</dbReference>
<evidence type="ECO:0000256" key="6">
    <source>
        <dbReference type="ARBA" id="ARBA00022786"/>
    </source>
</evidence>
<dbReference type="EC" id="2.3.2.27" evidence="2"/>
<evidence type="ECO:0000256" key="7">
    <source>
        <dbReference type="ARBA" id="ARBA00022833"/>
    </source>
</evidence>
<evidence type="ECO:0000256" key="2">
    <source>
        <dbReference type="ARBA" id="ARBA00012483"/>
    </source>
</evidence>